<sequence length="258" mass="29904">MDFYSKKKMPVFFNHHLTEEVIYEVDELKVRGMLMTPNEHVNRIVVYLRGGKGQVGRVRPGRMAQFKDKHTLVFAPYYRGSNGSEGRDEFCGDDLHDVIVGIEILKSHYPNVPVHMIGFSRGGIQGLLTYQKVKATSYIIWGGVSDLLIMYEERIDLRGMLKRMVGHPKKQFEAYARRNALQSIHKDSPPILIVHGDEDKQVNINMAYHLEEHLKQEAVDHQTIYLNGEGHVLRPEIEKQTLLQIKEWMYKCEKSLDQ</sequence>
<evidence type="ECO:0000313" key="2">
    <source>
        <dbReference type="EMBL" id="MCQ9303381.1"/>
    </source>
</evidence>
<dbReference type="InterPro" id="IPR029058">
    <property type="entry name" value="AB_hydrolase_fold"/>
</dbReference>
<dbReference type="EMBL" id="JANILD010000002">
    <property type="protein sequence ID" value="MCQ9303381.1"/>
    <property type="molecule type" value="Genomic_DNA"/>
</dbReference>
<proteinExistence type="predicted"/>
<dbReference type="GO" id="GO:0008236">
    <property type="term" value="F:serine-type peptidase activity"/>
    <property type="evidence" value="ECO:0007669"/>
    <property type="project" value="InterPro"/>
</dbReference>
<dbReference type="Pfam" id="PF00326">
    <property type="entry name" value="Peptidase_S9"/>
    <property type="match status" value="1"/>
</dbReference>
<dbReference type="RefSeq" id="WP_176698806.1">
    <property type="nucleotide sequence ID" value="NZ_CP064868.1"/>
</dbReference>
<accession>A0AAW5LG94</accession>
<reference evidence="2" key="1">
    <citation type="submission" date="2022-07" db="EMBL/GenBank/DDBJ databases">
        <title>Bacterial species isolated from the porcine tonsil microbiota.</title>
        <authorList>
            <person name="Oliveira I.M.F."/>
        </authorList>
    </citation>
    <scope>NUCLEOTIDE SEQUENCE</scope>
    <source>
        <strain evidence="2">8QC2O2</strain>
    </source>
</reference>
<protein>
    <submittedName>
        <fullName evidence="2">Prolyl oligopeptidase family serine peptidase</fullName>
    </submittedName>
</protein>
<comment type="caution">
    <text evidence="2">The sequence shown here is derived from an EMBL/GenBank/DDBJ whole genome shotgun (WGS) entry which is preliminary data.</text>
</comment>
<evidence type="ECO:0000313" key="3">
    <source>
        <dbReference type="Proteomes" id="UP001204068"/>
    </source>
</evidence>
<dbReference type="GO" id="GO:0006508">
    <property type="term" value="P:proteolysis"/>
    <property type="evidence" value="ECO:0007669"/>
    <property type="project" value="InterPro"/>
</dbReference>
<feature type="domain" description="Peptidase S9 prolyl oligopeptidase catalytic" evidence="1">
    <location>
        <begin position="68"/>
        <end position="252"/>
    </location>
</feature>
<gene>
    <name evidence="2" type="ORF">NQ032_07025</name>
</gene>
<dbReference type="InterPro" id="IPR001375">
    <property type="entry name" value="Peptidase_S9_cat"/>
</dbReference>
<dbReference type="Proteomes" id="UP001204068">
    <property type="component" value="Unassembled WGS sequence"/>
</dbReference>
<dbReference type="Gene3D" id="3.40.50.1820">
    <property type="entry name" value="alpha/beta hydrolase"/>
    <property type="match status" value="1"/>
</dbReference>
<dbReference type="AlphaFoldDB" id="A0AAW5LG94"/>
<organism evidence="2 3">
    <name type="scientific">Mammaliicoccus sciuri</name>
    <name type="common">Staphylococcus sciuri</name>
    <dbReference type="NCBI Taxonomy" id="1296"/>
    <lineage>
        <taxon>Bacteria</taxon>
        <taxon>Bacillati</taxon>
        <taxon>Bacillota</taxon>
        <taxon>Bacilli</taxon>
        <taxon>Bacillales</taxon>
        <taxon>Staphylococcaceae</taxon>
        <taxon>Mammaliicoccus</taxon>
    </lineage>
</organism>
<dbReference type="SUPFAM" id="SSF53474">
    <property type="entry name" value="alpha/beta-Hydrolases"/>
    <property type="match status" value="1"/>
</dbReference>
<name>A0AAW5LG94_MAMSC</name>
<evidence type="ECO:0000259" key="1">
    <source>
        <dbReference type="Pfam" id="PF00326"/>
    </source>
</evidence>